<keyword evidence="5 6" id="KW-0472">Membrane</keyword>
<keyword evidence="4 6" id="KW-1133">Transmembrane helix</keyword>
<comment type="caution">
    <text evidence="7">The sequence shown here is derived from an EMBL/GenBank/DDBJ whole genome shotgun (WGS) entry which is preliminary data.</text>
</comment>
<evidence type="ECO:0000256" key="2">
    <source>
        <dbReference type="ARBA" id="ARBA00022475"/>
    </source>
</evidence>
<comment type="subcellular location">
    <subcellularLocation>
        <location evidence="1">Cell membrane</location>
        <topology evidence="1">Multi-pass membrane protein</topology>
    </subcellularLocation>
</comment>
<reference evidence="7 8" key="1">
    <citation type="journal article" date="2015" name="Microbiome">
        <title>Genomic resolution of linkages in carbon, nitrogen, and sulfur cycling among widespread estuary sediment bacteria.</title>
        <authorList>
            <person name="Baker B.J."/>
            <person name="Lazar C.S."/>
            <person name="Teske A.P."/>
            <person name="Dick G.J."/>
        </authorList>
    </citation>
    <scope>NUCLEOTIDE SEQUENCE [LARGE SCALE GENOMIC DNA]</scope>
    <source>
        <strain evidence="7">DG_56</strain>
    </source>
</reference>
<proteinExistence type="predicted"/>
<dbReference type="EMBL" id="LIZY01000097">
    <property type="protein sequence ID" value="KPJ62938.1"/>
    <property type="molecule type" value="Genomic_DNA"/>
</dbReference>
<accession>A0A0S7XKK1</accession>
<keyword evidence="3 6" id="KW-0812">Transmembrane</keyword>
<dbReference type="GO" id="GO:0005886">
    <property type="term" value="C:plasma membrane"/>
    <property type="evidence" value="ECO:0007669"/>
    <property type="project" value="UniProtKB-SubCell"/>
</dbReference>
<evidence type="ECO:0000256" key="4">
    <source>
        <dbReference type="ARBA" id="ARBA00022989"/>
    </source>
</evidence>
<evidence type="ECO:0000313" key="8">
    <source>
        <dbReference type="Proteomes" id="UP000052020"/>
    </source>
</evidence>
<name>A0A0S7XKK1_9BACT</name>
<protein>
    <recommendedName>
        <fullName evidence="9">Permease</fullName>
    </recommendedName>
</protein>
<evidence type="ECO:0000256" key="5">
    <source>
        <dbReference type="ARBA" id="ARBA00023136"/>
    </source>
</evidence>
<dbReference type="AlphaFoldDB" id="A0A0S7XKK1"/>
<feature type="transmembrane region" description="Helical" evidence="6">
    <location>
        <begin position="51"/>
        <end position="71"/>
    </location>
</feature>
<keyword evidence="2" id="KW-1003">Cell membrane</keyword>
<evidence type="ECO:0008006" key="9">
    <source>
        <dbReference type="Google" id="ProtNLM"/>
    </source>
</evidence>
<feature type="non-terminal residue" evidence="7">
    <location>
        <position position="77"/>
    </location>
</feature>
<evidence type="ECO:0000256" key="1">
    <source>
        <dbReference type="ARBA" id="ARBA00004651"/>
    </source>
</evidence>
<evidence type="ECO:0000256" key="3">
    <source>
        <dbReference type="ARBA" id="ARBA00022692"/>
    </source>
</evidence>
<evidence type="ECO:0000313" key="7">
    <source>
        <dbReference type="EMBL" id="KPJ62938.1"/>
    </source>
</evidence>
<organism evidence="7 8">
    <name type="scientific">candidate division KD3-62 bacterium DG_56</name>
    <dbReference type="NCBI Taxonomy" id="1704032"/>
    <lineage>
        <taxon>Bacteria</taxon>
        <taxon>candidate division KD3-62</taxon>
    </lineage>
</organism>
<evidence type="ECO:0000256" key="6">
    <source>
        <dbReference type="SAM" id="Phobius"/>
    </source>
</evidence>
<dbReference type="Pfam" id="PF03739">
    <property type="entry name" value="LptF_LptG"/>
    <property type="match status" value="1"/>
</dbReference>
<dbReference type="InterPro" id="IPR005495">
    <property type="entry name" value="LptG/LptF_permease"/>
</dbReference>
<gene>
    <name evidence="7" type="ORF">AMK68_04345</name>
</gene>
<sequence>MGYNPVMRVVDRYVWREMALPFASGIAGFVLILLGNSLFELLRLVGRRGASAWTVGALLGLQLPSVTVWALPFATLL</sequence>
<dbReference type="Proteomes" id="UP000052020">
    <property type="component" value="Unassembled WGS sequence"/>
</dbReference>
<feature type="transmembrane region" description="Helical" evidence="6">
    <location>
        <begin position="20"/>
        <end position="39"/>
    </location>
</feature>